<dbReference type="STRING" id="1184151.AW736_11110"/>
<dbReference type="OrthoDB" id="8547326at2"/>
<dbReference type="RefSeq" id="WP_068770320.1">
    <property type="nucleotide sequence ID" value="NZ_CP109796.1"/>
</dbReference>
<evidence type="ECO:0000313" key="1">
    <source>
        <dbReference type="EMBL" id="OAM89861.1"/>
    </source>
</evidence>
<proteinExistence type="predicted"/>
<reference evidence="1 2" key="1">
    <citation type="submission" date="2016-01" db="EMBL/GenBank/DDBJ databases">
        <title>High potential of lignocellulose degradation of a new Verrucomicrobia species.</title>
        <authorList>
            <person name="Wang Y."/>
            <person name="Shi Y."/>
            <person name="Qiu Z."/>
            <person name="Liu S."/>
            <person name="Yang H."/>
        </authorList>
    </citation>
    <scope>NUCLEOTIDE SEQUENCE [LARGE SCALE GENOMIC DNA]</scope>
    <source>
        <strain evidence="1 2">TSB47</strain>
    </source>
</reference>
<gene>
    <name evidence="1" type="ORF">AW736_11110</name>
</gene>
<dbReference type="AlphaFoldDB" id="A0A178IJJ1"/>
<evidence type="ECO:0000313" key="2">
    <source>
        <dbReference type="Proteomes" id="UP000078486"/>
    </source>
</evidence>
<evidence type="ECO:0008006" key="3">
    <source>
        <dbReference type="Google" id="ProtNLM"/>
    </source>
</evidence>
<comment type="caution">
    <text evidence="1">The sequence shown here is derived from an EMBL/GenBank/DDBJ whole genome shotgun (WGS) entry which is preliminary data.</text>
</comment>
<sequence>MKTEPEKPLFIPLNSEHFIAFEKGQKRTEYRTNGPRWNEHTCRIGREVVLSFGYTKMRLRGTVVGFRVRKAHEIVNELTNRERETLDTLPGPYACIEISELRPA</sequence>
<accession>A0A178IJJ1</accession>
<organism evidence="1 2">
    <name type="scientific">Termitidicoccus mucosus</name>
    <dbReference type="NCBI Taxonomy" id="1184151"/>
    <lineage>
        <taxon>Bacteria</taxon>
        <taxon>Pseudomonadati</taxon>
        <taxon>Verrucomicrobiota</taxon>
        <taxon>Opitutia</taxon>
        <taxon>Opitutales</taxon>
        <taxon>Opitutaceae</taxon>
        <taxon>Termitidicoccus</taxon>
    </lineage>
</organism>
<keyword evidence="2" id="KW-1185">Reference proteome</keyword>
<dbReference type="Proteomes" id="UP000078486">
    <property type="component" value="Unassembled WGS sequence"/>
</dbReference>
<name>A0A178IJJ1_9BACT</name>
<protein>
    <recommendedName>
        <fullName evidence="3">ASCH domain-containing protein</fullName>
    </recommendedName>
</protein>
<dbReference type="EMBL" id="LRRQ01000076">
    <property type="protein sequence ID" value="OAM89861.1"/>
    <property type="molecule type" value="Genomic_DNA"/>
</dbReference>